<dbReference type="EMBL" id="CARXXK010000001">
    <property type="protein sequence ID" value="CAI6342635.1"/>
    <property type="molecule type" value="Genomic_DNA"/>
</dbReference>
<accession>A0AAV0VG60</accession>
<evidence type="ECO:0000313" key="1">
    <source>
        <dbReference type="EMBL" id="CAI6342635.1"/>
    </source>
</evidence>
<evidence type="ECO:0000313" key="2">
    <source>
        <dbReference type="Proteomes" id="UP001160148"/>
    </source>
</evidence>
<reference evidence="1 2" key="1">
    <citation type="submission" date="2023-01" db="EMBL/GenBank/DDBJ databases">
        <authorList>
            <person name="Whitehead M."/>
        </authorList>
    </citation>
    <scope>NUCLEOTIDE SEQUENCE [LARGE SCALE GENOMIC DNA]</scope>
</reference>
<gene>
    <name evidence="1" type="ORF">MEUPH1_LOCUS4</name>
</gene>
<proteinExistence type="predicted"/>
<sequence>MQLQWKNFYLSLYALDKLAIPRRPLSSSQFNIQLHGFCNASQEAYGACVYARIQNSNGEFETSLYVSKSRVAPLRATTIPRLELCGAILLSDLTTEVISELKKLNISLHQRDVVLWSDSTVVIAWINSTQPLKSYVSIKLLKF</sequence>
<protein>
    <recommendedName>
        <fullName evidence="3">RNase H type-1 domain-containing protein</fullName>
    </recommendedName>
</protein>
<evidence type="ECO:0008006" key="3">
    <source>
        <dbReference type="Google" id="ProtNLM"/>
    </source>
</evidence>
<keyword evidence="2" id="KW-1185">Reference proteome</keyword>
<dbReference type="InterPro" id="IPR008042">
    <property type="entry name" value="Retrotrans_Pao"/>
</dbReference>
<name>A0AAV0VG60_9HEMI</name>
<comment type="caution">
    <text evidence="1">The sequence shown here is derived from an EMBL/GenBank/DDBJ whole genome shotgun (WGS) entry which is preliminary data.</text>
</comment>
<dbReference type="AlphaFoldDB" id="A0AAV0VG60"/>
<dbReference type="Pfam" id="PF05380">
    <property type="entry name" value="Peptidase_A17"/>
    <property type="match status" value="1"/>
</dbReference>
<dbReference type="PANTHER" id="PTHR47331:SF6">
    <property type="entry name" value="DOUBLECORTIN DOMAIN-CONTAINING PROTEIN"/>
    <property type="match status" value="1"/>
</dbReference>
<organism evidence="1 2">
    <name type="scientific">Macrosiphum euphorbiae</name>
    <name type="common">potato aphid</name>
    <dbReference type="NCBI Taxonomy" id="13131"/>
    <lineage>
        <taxon>Eukaryota</taxon>
        <taxon>Metazoa</taxon>
        <taxon>Ecdysozoa</taxon>
        <taxon>Arthropoda</taxon>
        <taxon>Hexapoda</taxon>
        <taxon>Insecta</taxon>
        <taxon>Pterygota</taxon>
        <taxon>Neoptera</taxon>
        <taxon>Paraneoptera</taxon>
        <taxon>Hemiptera</taxon>
        <taxon>Sternorrhyncha</taxon>
        <taxon>Aphidomorpha</taxon>
        <taxon>Aphidoidea</taxon>
        <taxon>Aphididae</taxon>
        <taxon>Macrosiphini</taxon>
        <taxon>Macrosiphum</taxon>
    </lineage>
</organism>
<dbReference type="PANTHER" id="PTHR47331">
    <property type="entry name" value="PHD-TYPE DOMAIN-CONTAINING PROTEIN"/>
    <property type="match status" value="1"/>
</dbReference>
<dbReference type="Proteomes" id="UP001160148">
    <property type="component" value="Unassembled WGS sequence"/>
</dbReference>